<feature type="chain" id="PRO_5019310164" description="Glycoside hydrolase family 1 protein" evidence="2">
    <location>
        <begin position="26"/>
        <end position="622"/>
    </location>
</feature>
<protein>
    <recommendedName>
        <fullName evidence="5">Glycoside hydrolase family 1 protein</fullName>
    </recommendedName>
</protein>
<dbReference type="Gene3D" id="3.20.20.80">
    <property type="entry name" value="Glycosidases"/>
    <property type="match status" value="1"/>
</dbReference>
<dbReference type="GO" id="GO:0008422">
    <property type="term" value="F:beta-glucosidase activity"/>
    <property type="evidence" value="ECO:0007669"/>
    <property type="project" value="TreeGrafter"/>
</dbReference>
<dbReference type="InterPro" id="IPR017853">
    <property type="entry name" value="GH"/>
</dbReference>
<organism evidence="3 4">
    <name type="scientific">Psilocybe cyanescens</name>
    <dbReference type="NCBI Taxonomy" id="93625"/>
    <lineage>
        <taxon>Eukaryota</taxon>
        <taxon>Fungi</taxon>
        <taxon>Dikarya</taxon>
        <taxon>Basidiomycota</taxon>
        <taxon>Agaricomycotina</taxon>
        <taxon>Agaricomycetes</taxon>
        <taxon>Agaricomycetidae</taxon>
        <taxon>Agaricales</taxon>
        <taxon>Agaricineae</taxon>
        <taxon>Strophariaceae</taxon>
        <taxon>Psilocybe</taxon>
    </lineage>
</organism>
<dbReference type="STRING" id="93625.A0A409WJ37"/>
<gene>
    <name evidence="3" type="ORF">CVT25_011855</name>
</gene>
<evidence type="ECO:0008006" key="5">
    <source>
        <dbReference type="Google" id="ProtNLM"/>
    </source>
</evidence>
<dbReference type="PANTHER" id="PTHR10353:SF53">
    <property type="entry name" value="BETA-1,4-GLUCOSIDASE (EUROFUNG)"/>
    <property type="match status" value="1"/>
</dbReference>
<keyword evidence="2" id="KW-0732">Signal</keyword>
<dbReference type="Proteomes" id="UP000283269">
    <property type="component" value="Unassembled WGS sequence"/>
</dbReference>
<evidence type="ECO:0000256" key="2">
    <source>
        <dbReference type="SAM" id="SignalP"/>
    </source>
</evidence>
<comment type="similarity">
    <text evidence="1">Belongs to the glycosyl hydrolase 1 family.</text>
</comment>
<dbReference type="InterPro" id="IPR033132">
    <property type="entry name" value="GH_1_N_CS"/>
</dbReference>
<dbReference type="SUPFAM" id="SSF51445">
    <property type="entry name" value="(Trans)glycosidases"/>
    <property type="match status" value="1"/>
</dbReference>
<reference evidence="3 4" key="1">
    <citation type="journal article" date="2018" name="Evol. Lett.">
        <title>Horizontal gene cluster transfer increased hallucinogenic mushroom diversity.</title>
        <authorList>
            <person name="Reynolds H.T."/>
            <person name="Vijayakumar V."/>
            <person name="Gluck-Thaler E."/>
            <person name="Korotkin H.B."/>
            <person name="Matheny P.B."/>
            <person name="Slot J.C."/>
        </authorList>
    </citation>
    <scope>NUCLEOTIDE SEQUENCE [LARGE SCALE GENOMIC DNA]</scope>
    <source>
        <strain evidence="3 4">2631</strain>
    </source>
</reference>
<dbReference type="EMBL" id="NHYD01003417">
    <property type="protein sequence ID" value="PPQ78460.1"/>
    <property type="molecule type" value="Genomic_DNA"/>
</dbReference>
<comment type="caution">
    <text evidence="3">The sequence shown here is derived from an EMBL/GenBank/DDBJ whole genome shotgun (WGS) entry which is preliminary data.</text>
</comment>
<dbReference type="InParanoid" id="A0A409WJ37"/>
<dbReference type="OrthoDB" id="65569at2759"/>
<dbReference type="PROSITE" id="PS00653">
    <property type="entry name" value="GLYCOSYL_HYDROL_F1_2"/>
    <property type="match status" value="1"/>
</dbReference>
<accession>A0A409WJ37</accession>
<name>A0A409WJ37_PSICY</name>
<evidence type="ECO:0000313" key="3">
    <source>
        <dbReference type="EMBL" id="PPQ78460.1"/>
    </source>
</evidence>
<dbReference type="InterPro" id="IPR001360">
    <property type="entry name" value="Glyco_hydro_1"/>
</dbReference>
<dbReference type="PANTHER" id="PTHR10353">
    <property type="entry name" value="GLYCOSYL HYDROLASE"/>
    <property type="match status" value="1"/>
</dbReference>
<dbReference type="Pfam" id="PF00232">
    <property type="entry name" value="Glyco_hydro_1"/>
    <property type="match status" value="1"/>
</dbReference>
<sequence length="622" mass="68533">MSPHLRYGLLCTSLCLAASLATVIATGTTTQISSSFSALSSMPLTAPPTPIATSVVRTSSTSASSVSGVSFPSVGSIPKDFSPAGLQRLWDVVGPVEPPPFTTTRIPKTPIALPSAPPPLYPSWFAPAPADILTNLTLPKGFFFGVATAAYQVEGAAKSEGKGPTMWDWNSRQPNGVADNTTGKISLWSHRWKELRLMIPVWDIVDLQYFLYKEDVARVAALGVNAHSFSISWARIFPFGTADSPVNQEALKHYSDLIDYHIAAGVAPVATLFHWDTPLALQAYYGGFTSPKIVDDFVNYAKTVFKAYNGRVKTWYTFNEPRVYCGQIAGYPFNISFAPGVNSSTAPYQCSYNVLRAHAGAVKAFREMGIQGEIAFKNDDFVGIPWRANNTDDMQAVERHAAFRLGAFSNPIYTTGDWPEIMTDTLPPSFLPRFTAQDKKDIKGTADFFAIDSYRTQYIMAPPDGLAACVSNPSHPLWPECNTPVLFDSNAGWAAGISPDPASDSWLQATPNFLRQSLRDIQTRWPTKKMYISEFGFVEPFEELRTELFRITEDVARTSEILLAIHEDKLPIAGIFAWAMVDNAEWSSGTSAKFGIQYVNYTTLERQYKRSALSLCKDLSER</sequence>
<dbReference type="AlphaFoldDB" id="A0A409WJ37"/>
<evidence type="ECO:0000256" key="1">
    <source>
        <dbReference type="RuleBase" id="RU003690"/>
    </source>
</evidence>
<dbReference type="GO" id="GO:0005975">
    <property type="term" value="P:carbohydrate metabolic process"/>
    <property type="evidence" value="ECO:0007669"/>
    <property type="project" value="InterPro"/>
</dbReference>
<feature type="signal peptide" evidence="2">
    <location>
        <begin position="1"/>
        <end position="25"/>
    </location>
</feature>
<dbReference type="PRINTS" id="PR00131">
    <property type="entry name" value="GLHYDRLASE1"/>
</dbReference>
<evidence type="ECO:0000313" key="4">
    <source>
        <dbReference type="Proteomes" id="UP000283269"/>
    </source>
</evidence>
<keyword evidence="4" id="KW-1185">Reference proteome</keyword>
<proteinExistence type="inferred from homology"/>